<keyword evidence="5 7" id="KW-0456">Lyase</keyword>
<comment type="cofactor">
    <cofactor evidence="1 6 7">
        <name>pyridoxal 5'-phosphate</name>
        <dbReference type="ChEBI" id="CHEBI:597326"/>
    </cofactor>
</comment>
<keyword evidence="4 6" id="KW-0663">Pyridoxal phosphate</keyword>
<evidence type="ECO:0000256" key="3">
    <source>
        <dbReference type="ARBA" id="ARBA00022793"/>
    </source>
</evidence>
<evidence type="ECO:0000256" key="1">
    <source>
        <dbReference type="ARBA" id="ARBA00001933"/>
    </source>
</evidence>
<evidence type="ECO:0000313" key="8">
    <source>
        <dbReference type="EMBL" id="SEF83032.1"/>
    </source>
</evidence>
<dbReference type="STRING" id="1120964.GCA_001313265_01557"/>
<name>A0A1H5V6J9_9BACT</name>
<reference evidence="9" key="1">
    <citation type="submission" date="2016-10" db="EMBL/GenBank/DDBJ databases">
        <authorList>
            <person name="Varghese N."/>
            <person name="Submissions S."/>
        </authorList>
    </citation>
    <scope>NUCLEOTIDE SEQUENCE [LARGE SCALE GENOMIC DNA]</scope>
    <source>
        <strain evidence="9">DSM 17298</strain>
    </source>
</reference>
<dbReference type="Proteomes" id="UP000236736">
    <property type="component" value="Unassembled WGS sequence"/>
</dbReference>
<sequence length="489" mass="54998">MTEKKNINLTLDPENWESMRQLGHQMIDDLFDYWKGIREEKIWKPIPSEVKEFLDQPIPELGQDPETIYQEFKNNIFPYNKGNVHPRFFAWIQGTGTPLGVLADLLASGMNPNVAIGEHAAMYVDRQVVNWCKQLMNFPSDASGILVSGGSMANITALTVARNSFRDEKIRTIGLKSASAQLVLYCSVETHSCIQKAAEIIGLGTEAVRKIGVNESYEMKVEELEAQIQQDMQKGLLPFCIVGTSGTVNTGAIDPMDDLLAISKKYGLWFHVDGAYGALAKLDPKYAGPLKAIEEADSLAFDLHKWLYVPYEVGCTLIRDAKKHRDSFALTPNYLIQESRGLSGGLDSINNYGFELSRGFKALKIWMSLKEHGREKYAQMIAQNNRQAEYLAELVNGNPKLELMAPVSMSITCFRMIQPGYVESQLRELNREILLRLQEEGIASPSSTILNGKYTLRVANVNQRTRMEDMDLLVKEVLRIGTEIFESNN</sequence>
<accession>A0A1H5V6J9</accession>
<feature type="modified residue" description="N6-(pyridoxal phosphate)lysine" evidence="6">
    <location>
        <position position="305"/>
    </location>
</feature>
<evidence type="ECO:0000256" key="5">
    <source>
        <dbReference type="ARBA" id="ARBA00023239"/>
    </source>
</evidence>
<evidence type="ECO:0000256" key="4">
    <source>
        <dbReference type="ARBA" id="ARBA00022898"/>
    </source>
</evidence>
<dbReference type="AlphaFoldDB" id="A0A1H5V6J9"/>
<dbReference type="RefSeq" id="WP_103924234.1">
    <property type="nucleotide sequence ID" value="NZ_FNVR01000006.1"/>
</dbReference>
<dbReference type="EMBL" id="FNVR01000006">
    <property type="protein sequence ID" value="SEF83032.1"/>
    <property type="molecule type" value="Genomic_DNA"/>
</dbReference>
<evidence type="ECO:0000256" key="2">
    <source>
        <dbReference type="ARBA" id="ARBA00009533"/>
    </source>
</evidence>
<evidence type="ECO:0000256" key="7">
    <source>
        <dbReference type="RuleBase" id="RU000382"/>
    </source>
</evidence>
<dbReference type="Gene3D" id="1.20.1340.10">
    <property type="entry name" value="dopa decarboxylase, N-terminal domain"/>
    <property type="match status" value="1"/>
</dbReference>
<gene>
    <name evidence="8" type="ORF">SAMN03080598_01556</name>
</gene>
<dbReference type="InterPro" id="IPR015421">
    <property type="entry name" value="PyrdxlP-dep_Trfase_major"/>
</dbReference>
<dbReference type="InterPro" id="IPR010977">
    <property type="entry name" value="Aromatic_deC"/>
</dbReference>
<dbReference type="PANTHER" id="PTHR11999:SF70">
    <property type="entry name" value="MIP05841P"/>
    <property type="match status" value="1"/>
</dbReference>
<dbReference type="InterPro" id="IPR015424">
    <property type="entry name" value="PyrdxlP-dep_Trfase"/>
</dbReference>
<keyword evidence="3" id="KW-0210">Decarboxylase</keyword>
<dbReference type="InterPro" id="IPR015422">
    <property type="entry name" value="PyrdxlP-dep_Trfase_small"/>
</dbReference>
<dbReference type="Pfam" id="PF00282">
    <property type="entry name" value="Pyridoxal_deC"/>
    <property type="match status" value="1"/>
</dbReference>
<keyword evidence="9" id="KW-1185">Reference proteome</keyword>
<dbReference type="GO" id="GO:0016831">
    <property type="term" value="F:carboxy-lyase activity"/>
    <property type="evidence" value="ECO:0007669"/>
    <property type="project" value="UniProtKB-KW"/>
</dbReference>
<proteinExistence type="inferred from homology"/>
<dbReference type="GO" id="GO:0030170">
    <property type="term" value="F:pyridoxal phosphate binding"/>
    <property type="evidence" value="ECO:0007669"/>
    <property type="project" value="InterPro"/>
</dbReference>
<comment type="similarity">
    <text evidence="2 7">Belongs to the group II decarboxylase family.</text>
</comment>
<dbReference type="SUPFAM" id="SSF53383">
    <property type="entry name" value="PLP-dependent transferases"/>
    <property type="match status" value="1"/>
</dbReference>
<organism evidence="8 9">
    <name type="scientific">Algoriphagus boritolerans DSM 17298 = JCM 18970</name>
    <dbReference type="NCBI Taxonomy" id="1120964"/>
    <lineage>
        <taxon>Bacteria</taxon>
        <taxon>Pseudomonadati</taxon>
        <taxon>Bacteroidota</taxon>
        <taxon>Cytophagia</taxon>
        <taxon>Cytophagales</taxon>
        <taxon>Cyclobacteriaceae</taxon>
        <taxon>Algoriphagus</taxon>
    </lineage>
</organism>
<dbReference type="Gene3D" id="3.40.640.10">
    <property type="entry name" value="Type I PLP-dependent aspartate aminotransferase-like (Major domain)"/>
    <property type="match status" value="1"/>
</dbReference>
<dbReference type="PANTHER" id="PTHR11999">
    <property type="entry name" value="GROUP II PYRIDOXAL-5-PHOSPHATE DECARBOXYLASE"/>
    <property type="match status" value="1"/>
</dbReference>
<dbReference type="InterPro" id="IPR002129">
    <property type="entry name" value="PyrdxlP-dep_de-COase"/>
</dbReference>
<dbReference type="Gene3D" id="3.90.1150.10">
    <property type="entry name" value="Aspartate Aminotransferase, domain 1"/>
    <property type="match status" value="1"/>
</dbReference>
<dbReference type="GO" id="GO:0019752">
    <property type="term" value="P:carboxylic acid metabolic process"/>
    <property type="evidence" value="ECO:0007669"/>
    <property type="project" value="InterPro"/>
</dbReference>
<evidence type="ECO:0000256" key="6">
    <source>
        <dbReference type="PIRSR" id="PIRSR602129-50"/>
    </source>
</evidence>
<dbReference type="PRINTS" id="PR00800">
    <property type="entry name" value="YHDCRBOXLASE"/>
</dbReference>
<protein>
    <submittedName>
        <fullName evidence="8">Glutamate or tyrosine decarboxylase</fullName>
    </submittedName>
</protein>
<dbReference type="OrthoDB" id="9803665at2"/>
<dbReference type="GO" id="GO:0006520">
    <property type="term" value="P:amino acid metabolic process"/>
    <property type="evidence" value="ECO:0007669"/>
    <property type="project" value="InterPro"/>
</dbReference>
<evidence type="ECO:0000313" key="9">
    <source>
        <dbReference type="Proteomes" id="UP000236736"/>
    </source>
</evidence>